<evidence type="ECO:0000256" key="3">
    <source>
        <dbReference type="ARBA" id="ARBA00022692"/>
    </source>
</evidence>
<reference evidence="7 8" key="1">
    <citation type="journal article" date="2019" name="Int. J. Syst. Evol. Microbiol.">
        <title>The Global Catalogue of Microorganisms (GCM) 10K type strain sequencing project: providing services to taxonomists for standard genome sequencing and annotation.</title>
        <authorList>
            <consortium name="The Broad Institute Genomics Platform"/>
            <consortium name="The Broad Institute Genome Sequencing Center for Infectious Disease"/>
            <person name="Wu L."/>
            <person name="Ma J."/>
        </authorList>
    </citation>
    <scope>NUCLEOTIDE SEQUENCE [LARGE SCALE GENOMIC DNA]</scope>
    <source>
        <strain evidence="7 8">CGMCC 1.12121</strain>
    </source>
</reference>
<dbReference type="EMBL" id="JBHUDK010000002">
    <property type="protein sequence ID" value="MFD1597898.1"/>
    <property type="molecule type" value="Genomic_DNA"/>
</dbReference>
<feature type="transmembrane region" description="Helical" evidence="6">
    <location>
        <begin position="313"/>
        <end position="334"/>
    </location>
</feature>
<sequence length="335" mass="34998">MTVRAAPRVLPGLLVLLVGGVLAHLLSTAVLGVNRLLLAVGLGVLLANAVGVPEWAEPGVETHSRWLELGIVLMGARVAVDQLLATGPTLLLLVVGFLGFSLVFVELVAREVFEIPERLGSLLAAGYSICGVSAIVAVSSGVRAKADEIAYAVATILLFDAVTLAAYPTIGRLLDLSDIVFGVWSGISMVSTGPVVAAGFAYSEQAGQWATITKLGRNVFIGVVAVLYAVYYARRDSDDTSAAASWRSLWEQFPTFVLGFVAVAAVASAGLIPPAVVSLLERGYQWLFLVAFVGLGTSIEIRNLRNTGVQPLLVVLASLLTVSGLSLLASLLAFG</sequence>
<keyword evidence="4 6" id="KW-1133">Transmembrane helix</keyword>
<name>A0ABD6CKE3_9EURY</name>
<evidence type="ECO:0000256" key="6">
    <source>
        <dbReference type="SAM" id="Phobius"/>
    </source>
</evidence>
<dbReference type="PANTHER" id="PTHR30106">
    <property type="entry name" value="INNER MEMBRANE PROTEIN YEIH-RELATED"/>
    <property type="match status" value="1"/>
</dbReference>
<keyword evidence="8" id="KW-1185">Reference proteome</keyword>
<comment type="caution">
    <text evidence="7">The sequence shown here is derived from an EMBL/GenBank/DDBJ whole genome shotgun (WGS) entry which is preliminary data.</text>
</comment>
<feature type="transmembrane region" description="Helical" evidence="6">
    <location>
        <begin position="179"/>
        <end position="203"/>
    </location>
</feature>
<feature type="transmembrane region" description="Helical" evidence="6">
    <location>
        <begin position="149"/>
        <end position="167"/>
    </location>
</feature>
<keyword evidence="2" id="KW-1003">Cell membrane</keyword>
<feature type="transmembrane region" description="Helical" evidence="6">
    <location>
        <begin position="90"/>
        <end position="109"/>
    </location>
</feature>
<evidence type="ECO:0000313" key="8">
    <source>
        <dbReference type="Proteomes" id="UP001597085"/>
    </source>
</evidence>
<evidence type="ECO:0000256" key="4">
    <source>
        <dbReference type="ARBA" id="ARBA00022989"/>
    </source>
</evidence>
<dbReference type="Proteomes" id="UP001597085">
    <property type="component" value="Unassembled WGS sequence"/>
</dbReference>
<comment type="subcellular location">
    <subcellularLocation>
        <location evidence="1">Cell membrane</location>
        <topology evidence="1">Multi-pass membrane protein</topology>
    </subcellularLocation>
</comment>
<evidence type="ECO:0000256" key="5">
    <source>
        <dbReference type="ARBA" id="ARBA00023136"/>
    </source>
</evidence>
<dbReference type="AlphaFoldDB" id="A0ABD6CKE3"/>
<evidence type="ECO:0000313" key="7">
    <source>
        <dbReference type="EMBL" id="MFD1597898.1"/>
    </source>
</evidence>
<evidence type="ECO:0000256" key="2">
    <source>
        <dbReference type="ARBA" id="ARBA00022475"/>
    </source>
</evidence>
<dbReference type="Pfam" id="PF03601">
    <property type="entry name" value="Cons_hypoth698"/>
    <property type="match status" value="1"/>
</dbReference>
<feature type="transmembrane region" description="Helical" evidence="6">
    <location>
        <begin position="253"/>
        <end position="272"/>
    </location>
</feature>
<feature type="transmembrane region" description="Helical" evidence="6">
    <location>
        <begin position="121"/>
        <end position="143"/>
    </location>
</feature>
<keyword evidence="5 6" id="KW-0472">Membrane</keyword>
<proteinExistence type="predicted"/>
<dbReference type="RefSeq" id="WP_256421298.1">
    <property type="nucleotide sequence ID" value="NZ_JANHDI010000007.1"/>
</dbReference>
<dbReference type="InterPro" id="IPR018383">
    <property type="entry name" value="UPF0324_pro"/>
</dbReference>
<dbReference type="GO" id="GO:0005886">
    <property type="term" value="C:plasma membrane"/>
    <property type="evidence" value="ECO:0007669"/>
    <property type="project" value="UniProtKB-SubCell"/>
</dbReference>
<dbReference type="PANTHER" id="PTHR30106:SF1">
    <property type="entry name" value="UPF0324 MEMBRANE PROTEIN FN0533"/>
    <property type="match status" value="1"/>
</dbReference>
<accession>A0ABD6CKE3</accession>
<organism evidence="7 8">
    <name type="scientific">Halobellus rarus</name>
    <dbReference type="NCBI Taxonomy" id="1126237"/>
    <lineage>
        <taxon>Archaea</taxon>
        <taxon>Methanobacteriati</taxon>
        <taxon>Methanobacteriota</taxon>
        <taxon>Stenosarchaea group</taxon>
        <taxon>Halobacteria</taxon>
        <taxon>Halobacteriales</taxon>
        <taxon>Haloferacaceae</taxon>
        <taxon>Halobellus</taxon>
    </lineage>
</organism>
<feature type="transmembrane region" description="Helical" evidence="6">
    <location>
        <begin position="33"/>
        <end position="53"/>
    </location>
</feature>
<evidence type="ECO:0000256" key="1">
    <source>
        <dbReference type="ARBA" id="ARBA00004651"/>
    </source>
</evidence>
<feature type="transmembrane region" description="Helical" evidence="6">
    <location>
        <begin position="215"/>
        <end position="233"/>
    </location>
</feature>
<protein>
    <submittedName>
        <fullName evidence="7">YeiH family protein</fullName>
    </submittedName>
</protein>
<gene>
    <name evidence="7" type="ORF">ACFSBX_02855</name>
</gene>
<keyword evidence="3 6" id="KW-0812">Transmembrane</keyword>